<accession>A0A1V9ZZX6</accession>
<dbReference type="OrthoDB" id="539213at2759"/>
<keyword evidence="1" id="KW-0677">Repeat</keyword>
<reference evidence="4 5" key="1">
    <citation type="journal article" date="2014" name="Genome Biol. Evol.">
        <title>The secreted proteins of Achlya hypogyna and Thraustotheca clavata identify the ancestral oomycete secretome and reveal gene acquisitions by horizontal gene transfer.</title>
        <authorList>
            <person name="Misner I."/>
            <person name="Blouin N."/>
            <person name="Leonard G."/>
            <person name="Richards T.A."/>
            <person name="Lane C.E."/>
        </authorList>
    </citation>
    <scope>NUCLEOTIDE SEQUENCE [LARGE SCALE GENOMIC DNA]</scope>
    <source>
        <strain evidence="4 5">ATCC 34112</strain>
    </source>
</reference>
<dbReference type="PANTHER" id="PTHR24134:SF9">
    <property type="entry name" value="ANKYRIN REPEAT AND SOCS BOX PROTEIN 8"/>
    <property type="match status" value="1"/>
</dbReference>
<name>A0A1V9ZZX6_9STRA</name>
<organism evidence="4 5">
    <name type="scientific">Thraustotheca clavata</name>
    <dbReference type="NCBI Taxonomy" id="74557"/>
    <lineage>
        <taxon>Eukaryota</taxon>
        <taxon>Sar</taxon>
        <taxon>Stramenopiles</taxon>
        <taxon>Oomycota</taxon>
        <taxon>Saprolegniomycetes</taxon>
        <taxon>Saprolegniales</taxon>
        <taxon>Achlyaceae</taxon>
        <taxon>Thraustotheca</taxon>
    </lineage>
</organism>
<comment type="caution">
    <text evidence="4">The sequence shown here is derived from an EMBL/GenBank/DDBJ whole genome shotgun (WGS) entry which is preliminary data.</text>
</comment>
<dbReference type="SMART" id="SM00248">
    <property type="entry name" value="ANK"/>
    <property type="match status" value="4"/>
</dbReference>
<sequence>MGKQVSGENLYKATKGGRVNAVKTFLDYGVDPNYVDKAEFGQTPLYIAAEYGYEEVILLLISNGANINQAKKRNIQINQFIYKDGWTSLFISALNGHKEVVLLLISNEANINSSTKVQNVSMTLEFLLNRMDGHLSFFSSGNGHKEIVSLLISKGANVNLATNVCNGSHNAINLITTMDGHLFFCCWKWS</sequence>
<evidence type="ECO:0000256" key="2">
    <source>
        <dbReference type="ARBA" id="ARBA00023043"/>
    </source>
</evidence>
<dbReference type="PANTHER" id="PTHR24134">
    <property type="entry name" value="ANKYRIN REPEAT-CONTAINING PROTEIN DDB_G0279043"/>
    <property type="match status" value="1"/>
</dbReference>
<keyword evidence="5" id="KW-1185">Reference proteome</keyword>
<proteinExistence type="predicted"/>
<evidence type="ECO:0000256" key="1">
    <source>
        <dbReference type="ARBA" id="ARBA00022737"/>
    </source>
</evidence>
<dbReference type="Pfam" id="PF12796">
    <property type="entry name" value="Ank_2"/>
    <property type="match status" value="1"/>
</dbReference>
<dbReference type="PRINTS" id="PR01415">
    <property type="entry name" value="ANKYRIN"/>
</dbReference>
<dbReference type="Gene3D" id="1.25.40.20">
    <property type="entry name" value="Ankyrin repeat-containing domain"/>
    <property type="match status" value="2"/>
</dbReference>
<dbReference type="PROSITE" id="PS50088">
    <property type="entry name" value="ANK_REPEAT"/>
    <property type="match status" value="2"/>
</dbReference>
<dbReference type="PROSITE" id="PS50297">
    <property type="entry name" value="ANK_REP_REGION"/>
    <property type="match status" value="2"/>
</dbReference>
<dbReference type="EMBL" id="JNBS01000844">
    <property type="protein sequence ID" value="OQS03564.1"/>
    <property type="molecule type" value="Genomic_DNA"/>
</dbReference>
<gene>
    <name evidence="4" type="ORF">THRCLA_21132</name>
</gene>
<evidence type="ECO:0000313" key="5">
    <source>
        <dbReference type="Proteomes" id="UP000243217"/>
    </source>
</evidence>
<dbReference type="Proteomes" id="UP000243217">
    <property type="component" value="Unassembled WGS sequence"/>
</dbReference>
<dbReference type="Pfam" id="PF00023">
    <property type="entry name" value="Ank"/>
    <property type="match status" value="1"/>
</dbReference>
<dbReference type="SUPFAM" id="SSF48403">
    <property type="entry name" value="Ankyrin repeat"/>
    <property type="match status" value="1"/>
</dbReference>
<keyword evidence="2 3" id="KW-0040">ANK repeat</keyword>
<dbReference type="STRING" id="74557.A0A1V9ZZX6"/>
<feature type="repeat" description="ANK" evidence="3">
    <location>
        <begin position="40"/>
        <end position="72"/>
    </location>
</feature>
<evidence type="ECO:0000256" key="3">
    <source>
        <dbReference type="PROSITE-ProRule" id="PRU00023"/>
    </source>
</evidence>
<feature type="repeat" description="ANK" evidence="3">
    <location>
        <begin position="84"/>
        <end position="116"/>
    </location>
</feature>
<evidence type="ECO:0000313" key="4">
    <source>
        <dbReference type="EMBL" id="OQS03564.1"/>
    </source>
</evidence>
<dbReference type="AlphaFoldDB" id="A0A1V9ZZX6"/>
<dbReference type="InterPro" id="IPR002110">
    <property type="entry name" value="Ankyrin_rpt"/>
</dbReference>
<dbReference type="InterPro" id="IPR036770">
    <property type="entry name" value="Ankyrin_rpt-contain_sf"/>
</dbReference>
<protein>
    <submittedName>
        <fullName evidence="4">Uncharacterized protein</fullName>
    </submittedName>
</protein>